<keyword evidence="4" id="KW-1185">Reference proteome</keyword>
<dbReference type="Proteomes" id="UP001516400">
    <property type="component" value="Unassembled WGS sequence"/>
</dbReference>
<dbReference type="EMBL" id="JABFTP020000185">
    <property type="protein sequence ID" value="KAL3287677.1"/>
    <property type="molecule type" value="Genomic_DNA"/>
</dbReference>
<dbReference type="AlphaFoldDB" id="A0ABD2P9J9"/>
<comment type="caution">
    <text evidence="3">The sequence shown here is derived from an EMBL/GenBank/DDBJ whole genome shotgun (WGS) entry which is preliminary data.</text>
</comment>
<feature type="coiled-coil region" evidence="1">
    <location>
        <begin position="141"/>
        <end position="225"/>
    </location>
</feature>
<accession>A0ABD2P9J9</accession>
<feature type="compositionally biased region" description="Basic and acidic residues" evidence="2">
    <location>
        <begin position="8"/>
        <end position="21"/>
    </location>
</feature>
<name>A0ABD2P9J9_9CUCU</name>
<evidence type="ECO:0000313" key="4">
    <source>
        <dbReference type="Proteomes" id="UP001516400"/>
    </source>
</evidence>
<gene>
    <name evidence="3" type="ORF">HHI36_002144</name>
</gene>
<reference evidence="3 4" key="1">
    <citation type="journal article" date="2021" name="BMC Biol.">
        <title>Horizontally acquired antibacterial genes associated with adaptive radiation of ladybird beetles.</title>
        <authorList>
            <person name="Li H.S."/>
            <person name="Tang X.F."/>
            <person name="Huang Y.H."/>
            <person name="Xu Z.Y."/>
            <person name="Chen M.L."/>
            <person name="Du X.Y."/>
            <person name="Qiu B.Y."/>
            <person name="Chen P.T."/>
            <person name="Zhang W."/>
            <person name="Slipinski A."/>
            <person name="Escalona H.E."/>
            <person name="Waterhouse R.M."/>
            <person name="Zwick A."/>
            <person name="Pang H."/>
        </authorList>
    </citation>
    <scope>NUCLEOTIDE SEQUENCE [LARGE SCALE GENOMIC DNA]</scope>
    <source>
        <strain evidence="3">SYSU2018</strain>
    </source>
</reference>
<protein>
    <submittedName>
        <fullName evidence="3">Uncharacterized protein</fullName>
    </submittedName>
</protein>
<feature type="region of interest" description="Disordered" evidence="2">
    <location>
        <begin position="1"/>
        <end position="21"/>
    </location>
</feature>
<feature type="region of interest" description="Disordered" evidence="2">
    <location>
        <begin position="254"/>
        <end position="273"/>
    </location>
</feature>
<proteinExistence type="predicted"/>
<evidence type="ECO:0000256" key="1">
    <source>
        <dbReference type="SAM" id="Coils"/>
    </source>
</evidence>
<organism evidence="3 4">
    <name type="scientific">Cryptolaemus montrouzieri</name>
    <dbReference type="NCBI Taxonomy" id="559131"/>
    <lineage>
        <taxon>Eukaryota</taxon>
        <taxon>Metazoa</taxon>
        <taxon>Ecdysozoa</taxon>
        <taxon>Arthropoda</taxon>
        <taxon>Hexapoda</taxon>
        <taxon>Insecta</taxon>
        <taxon>Pterygota</taxon>
        <taxon>Neoptera</taxon>
        <taxon>Endopterygota</taxon>
        <taxon>Coleoptera</taxon>
        <taxon>Polyphaga</taxon>
        <taxon>Cucujiformia</taxon>
        <taxon>Coccinelloidea</taxon>
        <taxon>Coccinellidae</taxon>
        <taxon>Scymninae</taxon>
        <taxon>Scymnini</taxon>
        <taxon>Cryptolaemus</taxon>
    </lineage>
</organism>
<keyword evidence="1" id="KW-0175">Coiled coil</keyword>
<evidence type="ECO:0000256" key="2">
    <source>
        <dbReference type="SAM" id="MobiDB-lite"/>
    </source>
</evidence>
<feature type="compositionally biased region" description="Basic residues" evidence="2">
    <location>
        <begin position="258"/>
        <end position="273"/>
    </location>
</feature>
<evidence type="ECO:0000313" key="3">
    <source>
        <dbReference type="EMBL" id="KAL3287677.1"/>
    </source>
</evidence>
<sequence length="273" mass="32462">MNRTNLMKRAEKLNKKESSKNKSFEIEDLEEDVLILQKEKESLKAIIEAGFDELYNNVVAEREELKRTSGDLLEELKVMGNFEKKDRWKNLECGSLENERVLVEGLTTAIEESSKLRSEFLKLKQTQVIEKQLPHHSEDYYSNTTDEREIIMKELEQLRGEYDWLWIKYEESERDKRKSESKVDQQENRRNILMNTQGIATEEEYKELKCEHKLVKQQIDDLIARIRSMLNTLKMKQEIDKIKETNRITTLKGETGKSKNKKRNKKKTLIRTM</sequence>